<dbReference type="InterPro" id="IPR050491">
    <property type="entry name" value="AmpC-like"/>
</dbReference>
<dbReference type="Proteomes" id="UP001280897">
    <property type="component" value="Unassembled WGS sequence"/>
</dbReference>
<organism evidence="4 5">
    <name type="scientific">Pediococcus acidilactici</name>
    <dbReference type="NCBI Taxonomy" id="1254"/>
    <lineage>
        <taxon>Bacteria</taxon>
        <taxon>Bacillati</taxon>
        <taxon>Bacillota</taxon>
        <taxon>Bacilli</taxon>
        <taxon>Lactobacillales</taxon>
        <taxon>Lactobacillaceae</taxon>
        <taxon>Pediococcus</taxon>
        <taxon>Pediococcus acidilactici group</taxon>
    </lineage>
</organism>
<protein>
    <submittedName>
        <fullName evidence="4">Serine hydrolase domain-containing protein</fullName>
        <ecNumber evidence="4">3.1.1.103</ecNumber>
    </submittedName>
</protein>
<comment type="subcellular location">
    <subcellularLocation>
        <location evidence="1">Membrane</location>
    </subcellularLocation>
</comment>
<evidence type="ECO:0000313" key="4">
    <source>
        <dbReference type="EMBL" id="MDV2620719.1"/>
    </source>
</evidence>
<dbReference type="PANTHER" id="PTHR46825">
    <property type="entry name" value="D-ALANYL-D-ALANINE-CARBOXYPEPTIDASE/ENDOPEPTIDASE AMPH"/>
    <property type="match status" value="1"/>
</dbReference>
<dbReference type="RefSeq" id="WP_160185641.1">
    <property type="nucleotide sequence ID" value="NZ_JAWJAV010000002.1"/>
</dbReference>
<dbReference type="SUPFAM" id="SSF56601">
    <property type="entry name" value="beta-lactamase/transpeptidase-like"/>
    <property type="match status" value="1"/>
</dbReference>
<evidence type="ECO:0000259" key="3">
    <source>
        <dbReference type="Pfam" id="PF00144"/>
    </source>
</evidence>
<dbReference type="EMBL" id="JAWJAV010000002">
    <property type="protein sequence ID" value="MDV2620719.1"/>
    <property type="molecule type" value="Genomic_DNA"/>
</dbReference>
<dbReference type="Pfam" id="PF00144">
    <property type="entry name" value="Beta-lactamase"/>
    <property type="match status" value="1"/>
</dbReference>
<dbReference type="GO" id="GO:0016020">
    <property type="term" value="C:membrane"/>
    <property type="evidence" value="ECO:0007669"/>
    <property type="project" value="UniProtKB-SubCell"/>
</dbReference>
<name>A0AAW8YGU1_PEDAC</name>
<accession>A0AAW8YGU1</accession>
<proteinExistence type="predicted"/>
<dbReference type="InterPro" id="IPR001466">
    <property type="entry name" value="Beta-lactam-related"/>
</dbReference>
<evidence type="ECO:0000313" key="5">
    <source>
        <dbReference type="Proteomes" id="UP001280897"/>
    </source>
</evidence>
<keyword evidence="4" id="KW-0378">Hydrolase</keyword>
<dbReference type="PANTHER" id="PTHR46825:SF11">
    <property type="entry name" value="PENICILLIN-BINDING PROTEIN 4"/>
    <property type="match status" value="1"/>
</dbReference>
<keyword evidence="2" id="KW-0472">Membrane</keyword>
<evidence type="ECO:0000256" key="2">
    <source>
        <dbReference type="ARBA" id="ARBA00023136"/>
    </source>
</evidence>
<reference evidence="4" key="2">
    <citation type="submission" date="2023-10" db="EMBL/GenBank/DDBJ databases">
        <authorList>
            <person name="Khurajog B."/>
        </authorList>
    </citation>
    <scope>NUCLEOTIDE SEQUENCE</scope>
    <source>
        <strain evidence="4">BF9</strain>
    </source>
</reference>
<dbReference type="AlphaFoldDB" id="A0AAW8YGU1"/>
<sequence>MSKKLINKLVIGGLIVFALIIVWGQASTYLKKPAATEKNNHLAIPRATHSTEKGRLQQALSPTGFSGSAILVKNNQIVDSYTAGEEDNEGGKKNRLTTAYEIDSLQKSLTAGLVMPLVNRHEVALTDRLNQYITGIPGSAEITIRQLLDMTSGLSLPKLKYKGDSLSRKQYLKILRKNVKFQPQKYGKWNYQPVNYVLLSMILEKVTGDSYQQLFAERYTSKLNLQQTVFATDTTGYDTAKGYYLKKQGDEVKQVLQKPNLATVESELGTGQVYMSVADYYKTLAKLLNGGLLGKPTVQTLYRPANGAQVKYHGGLYTNHQNYYSANGYGYGFEDHIRISPDGKQALIVFSNHQSSKTNEPPVKLAVDKLTNQYFKTAQINE</sequence>
<dbReference type="GO" id="GO:0016787">
    <property type="term" value="F:hydrolase activity"/>
    <property type="evidence" value="ECO:0007669"/>
    <property type="project" value="UniProtKB-KW"/>
</dbReference>
<dbReference type="InterPro" id="IPR012338">
    <property type="entry name" value="Beta-lactam/transpept-like"/>
</dbReference>
<feature type="domain" description="Beta-lactamase-related" evidence="3">
    <location>
        <begin position="68"/>
        <end position="357"/>
    </location>
</feature>
<comment type="caution">
    <text evidence="4">The sequence shown here is derived from an EMBL/GenBank/DDBJ whole genome shotgun (WGS) entry which is preliminary data.</text>
</comment>
<evidence type="ECO:0000256" key="1">
    <source>
        <dbReference type="ARBA" id="ARBA00004370"/>
    </source>
</evidence>
<dbReference type="EC" id="3.1.1.103" evidence="4"/>
<gene>
    <name evidence="4" type="ORF">R0G89_03105</name>
</gene>
<dbReference type="Gene3D" id="3.40.710.10">
    <property type="entry name" value="DD-peptidase/beta-lactamase superfamily"/>
    <property type="match status" value="1"/>
</dbReference>
<reference evidence="4" key="1">
    <citation type="journal article" date="2023" name="PeerJ">
        <title>Selection and evaluation of lactic acid bacteria from chicken feces in Thailand as potential probiotics.</title>
        <authorList>
            <person name="Khurajog B."/>
            <person name="Disastra Y."/>
            <person name="Lawwyne L.D."/>
            <person name="Sirichokchatchawan W."/>
            <person name="Niyomtham W."/>
            <person name="Yindee J."/>
            <person name="Hampson D.J."/>
            <person name="Prapasarakul N."/>
        </authorList>
    </citation>
    <scope>NUCLEOTIDE SEQUENCE</scope>
    <source>
        <strain evidence="4">BF9</strain>
    </source>
</reference>